<dbReference type="Pfam" id="PF00501">
    <property type="entry name" value="AMP-binding"/>
    <property type="match status" value="1"/>
</dbReference>
<dbReference type="InterPro" id="IPR020806">
    <property type="entry name" value="PKS_PP-bd"/>
</dbReference>
<dbReference type="InterPro" id="IPR025110">
    <property type="entry name" value="AMP-bd_C"/>
</dbReference>
<evidence type="ECO:0000256" key="1">
    <source>
        <dbReference type="ARBA" id="ARBA00022450"/>
    </source>
</evidence>
<dbReference type="Pfam" id="PF00975">
    <property type="entry name" value="Thioesterase"/>
    <property type="match status" value="1"/>
</dbReference>
<dbReference type="InterPro" id="IPR029058">
    <property type="entry name" value="AB_hydrolase_fold"/>
</dbReference>
<gene>
    <name evidence="4" type="ORF">NSPZN2_150003</name>
</gene>
<dbReference type="SUPFAM" id="SSF53474">
    <property type="entry name" value="alpha/beta-Hydrolases"/>
    <property type="match status" value="1"/>
</dbReference>
<dbReference type="PANTHER" id="PTHR45527">
    <property type="entry name" value="NONRIBOSOMAL PEPTIDE SYNTHETASE"/>
    <property type="match status" value="1"/>
</dbReference>
<dbReference type="SMART" id="SM00823">
    <property type="entry name" value="PKS_PP"/>
    <property type="match status" value="1"/>
</dbReference>
<dbReference type="Proteomes" id="UP000675880">
    <property type="component" value="Unassembled WGS sequence"/>
</dbReference>
<dbReference type="Pfam" id="PF00550">
    <property type="entry name" value="PP-binding"/>
    <property type="match status" value="1"/>
</dbReference>
<keyword evidence="5" id="KW-1185">Reference proteome</keyword>
<dbReference type="Pfam" id="PF13193">
    <property type="entry name" value="AMP-binding_C"/>
    <property type="match status" value="1"/>
</dbReference>
<dbReference type="Gene3D" id="3.30.559.10">
    <property type="entry name" value="Chloramphenicol acetyltransferase-like domain"/>
    <property type="match status" value="1"/>
</dbReference>
<keyword evidence="1" id="KW-0596">Phosphopantetheine</keyword>
<dbReference type="InterPro" id="IPR000873">
    <property type="entry name" value="AMP-dep_synth/lig_dom"/>
</dbReference>
<dbReference type="RefSeq" id="WP_213042035.1">
    <property type="nucleotide sequence ID" value="NZ_CAJNBJ010000007.1"/>
</dbReference>
<dbReference type="PROSITE" id="PS00455">
    <property type="entry name" value="AMP_BINDING"/>
    <property type="match status" value="1"/>
</dbReference>
<dbReference type="SUPFAM" id="SSF52777">
    <property type="entry name" value="CoA-dependent acyltransferases"/>
    <property type="match status" value="2"/>
</dbReference>
<comment type="caution">
    <text evidence="4">The sequence shown here is derived from an EMBL/GenBank/DDBJ whole genome shotgun (WGS) entry which is preliminary data.</text>
</comment>
<organism evidence="4 5">
    <name type="scientific">Nitrospira defluvii</name>
    <dbReference type="NCBI Taxonomy" id="330214"/>
    <lineage>
        <taxon>Bacteria</taxon>
        <taxon>Pseudomonadati</taxon>
        <taxon>Nitrospirota</taxon>
        <taxon>Nitrospiria</taxon>
        <taxon>Nitrospirales</taxon>
        <taxon>Nitrospiraceae</taxon>
        <taxon>Nitrospira</taxon>
    </lineage>
</organism>
<dbReference type="SUPFAM" id="SSF47336">
    <property type="entry name" value="ACP-like"/>
    <property type="match status" value="1"/>
</dbReference>
<dbReference type="InterPro" id="IPR001031">
    <property type="entry name" value="Thioesterase"/>
</dbReference>
<dbReference type="InterPro" id="IPR023213">
    <property type="entry name" value="CAT-like_dom_sf"/>
</dbReference>
<dbReference type="Gene3D" id="2.30.38.10">
    <property type="entry name" value="Luciferase, Domain 3"/>
    <property type="match status" value="1"/>
</dbReference>
<dbReference type="InterPro" id="IPR010071">
    <property type="entry name" value="AA_adenyl_dom"/>
</dbReference>
<evidence type="ECO:0000313" key="4">
    <source>
        <dbReference type="EMBL" id="CAE6741602.1"/>
    </source>
</evidence>
<reference evidence="4 5" key="1">
    <citation type="submission" date="2021-02" db="EMBL/GenBank/DDBJ databases">
        <authorList>
            <person name="Han P."/>
        </authorList>
    </citation>
    <scope>NUCLEOTIDE SEQUENCE [LARGE SCALE GENOMIC DNA]</scope>
    <source>
        <strain evidence="4">Candidatus Nitrospira sp. ZN2</strain>
    </source>
</reference>
<dbReference type="InterPro" id="IPR036736">
    <property type="entry name" value="ACP-like_sf"/>
</dbReference>
<dbReference type="InterPro" id="IPR020845">
    <property type="entry name" value="AMP-binding_CS"/>
</dbReference>
<name>A0ABM8RA99_9BACT</name>
<dbReference type="InterPro" id="IPR009081">
    <property type="entry name" value="PP-bd_ACP"/>
</dbReference>
<dbReference type="SUPFAM" id="SSF56801">
    <property type="entry name" value="Acetyl-CoA synthetase-like"/>
    <property type="match status" value="1"/>
</dbReference>
<accession>A0ABM8RA99</accession>
<dbReference type="InterPro" id="IPR001242">
    <property type="entry name" value="Condensation_dom"/>
</dbReference>
<protein>
    <recommendedName>
        <fullName evidence="3">Carrier domain-containing protein</fullName>
    </recommendedName>
</protein>
<dbReference type="PROSITE" id="PS50075">
    <property type="entry name" value="CARRIER"/>
    <property type="match status" value="1"/>
</dbReference>
<dbReference type="Gene3D" id="3.40.50.1820">
    <property type="entry name" value="alpha/beta hydrolase"/>
    <property type="match status" value="1"/>
</dbReference>
<dbReference type="PANTHER" id="PTHR45527:SF1">
    <property type="entry name" value="FATTY ACID SYNTHASE"/>
    <property type="match status" value="1"/>
</dbReference>
<sequence length="1332" mass="147542">MQQEIEIEGLRLSPQQKRLWLWQQQGHLSLGRAVVTLDGAFDEEAVLAALRRVIARHNSLRTTFYRQPGMKVPFQVVHEAGGVDWHVLDLRHLTRDGEREEALEQVAHRRDAPDWERGPLVRAVFCRWTETHARVLLDIPGLCADAKSLSNMVAELSRALDGDLGDLGDDPVQYGQFSEWQHELIEAEEAVQGRAWWSRCSSAGFDHVVLPFEREPSLTESDAGRRPIHRALSTAAIRRLQDRAADAHVSLPVLLYGCWSALLSRMTGSREVTCWWRTDGRPYEELSEGIGLFERWLPLPFRIEGNMALGDLLSLLSRQQAQAEDWQQYYAGRSEDEELQAVRDAIGFEYSRRPTPHRTVAGLIALAEGSLCAEPFKLRLACLEDATGLAMNWHVDRERIPSEMMEVLADRYVELLRGLPDRLDIAIDELEIVGAGERIRLTRELNRTAHSCQSTPLMHSLIEAQAKQNSGHTALVAGSQCLSYDALNCQANRIAQALRRRGVTIGDRVGLCIDRSADMIVAMLGVLKAGAAYVPIDPAHAAVRLAPQMAQSGATILLTRSATENPLPRFDGAILNLPEDVVDEPDEDLDLAFSPDELAYVIYTSGSTGQPKGVAVSHRSLANYTFAVTRRLGLAGRLQFATVSTLSADLGHTVIFPALTSGGCLHVIDYATATDGRSFASYLSTHPIDVLKIVPSHFKALLATSEGEAVWPRAYLIFGGETLPWDLADRVRQQATCRVINHYGPTETTVGATTTAVTDSAEPRLARSAPIGRPLDNMETYILDERLQPVPVGVAGELYVGGLGVARGYWNQPDRTAERFVPNPHASQPGSRLYRTGDRTRWLPDGSIEFLGRVDHQVKLRGFRIELGEIESVLREHPAIQDAVVTVWEDKQAEPCLAAYLVAGGLAPDARTVQDFLRARLPDYMVPALVVSLDALPLTANGKVDRKSLPAPEAGNTRATYGPPQTPTEALLADIWMEVLGCPRAGRSDNFFDLGGHSLLATQIMSRLRKMFHADLPLRIIFECPTIVELAGAIERYHQRPTTASRLIPIRPSGTRPPLYCFDPSGSHVLTYRPLAAALSLEQPVFGIDTSDFWDLRREGLSLTEFAEEYADMLIEFQPEGAFHLIGWSKGGVIALATAQTLERCGRIVEFLGIMDTHVQMRAKDDEALESLSPYLLCLPEEHQREILALDAGELHRLQQELQELPEHQRLNHAIRWAACRGYVPKDLPMDVVVRSCAITQGTRAVMEAIRCAPIMASITGWWCDETLHRYGGAPVDWAVYTTGGVDIHTANSDHMHLLGDPQVHDTLDRILKSLSIAASVFEYSDSVNEAP</sequence>
<dbReference type="Pfam" id="PF00668">
    <property type="entry name" value="Condensation"/>
    <property type="match status" value="1"/>
</dbReference>
<dbReference type="Gene3D" id="3.40.50.980">
    <property type="match status" value="2"/>
</dbReference>
<evidence type="ECO:0000256" key="2">
    <source>
        <dbReference type="ARBA" id="ARBA00022553"/>
    </source>
</evidence>
<dbReference type="InterPro" id="IPR045851">
    <property type="entry name" value="AMP-bd_C_sf"/>
</dbReference>
<evidence type="ECO:0000313" key="5">
    <source>
        <dbReference type="Proteomes" id="UP000675880"/>
    </source>
</evidence>
<keyword evidence="2" id="KW-0597">Phosphoprotein</keyword>
<dbReference type="Gene3D" id="3.30.300.30">
    <property type="match status" value="1"/>
</dbReference>
<proteinExistence type="predicted"/>
<dbReference type="CDD" id="cd05930">
    <property type="entry name" value="A_NRPS"/>
    <property type="match status" value="1"/>
</dbReference>
<feature type="domain" description="Carrier" evidence="3">
    <location>
        <begin position="963"/>
        <end position="1038"/>
    </location>
</feature>
<dbReference type="Gene3D" id="1.10.1200.10">
    <property type="entry name" value="ACP-like"/>
    <property type="match status" value="1"/>
</dbReference>
<dbReference type="Gene3D" id="3.30.559.30">
    <property type="entry name" value="Nonribosomal peptide synthetase, condensation domain"/>
    <property type="match status" value="1"/>
</dbReference>
<dbReference type="EMBL" id="CAJNBJ010000007">
    <property type="protein sequence ID" value="CAE6741602.1"/>
    <property type="molecule type" value="Genomic_DNA"/>
</dbReference>
<evidence type="ECO:0000259" key="3">
    <source>
        <dbReference type="PROSITE" id="PS50075"/>
    </source>
</evidence>
<dbReference type="NCBIfam" id="TIGR01733">
    <property type="entry name" value="AA-adenyl-dom"/>
    <property type="match status" value="1"/>
</dbReference>